<gene>
    <name evidence="4" type="ORF">BN1079_02460</name>
</gene>
<protein>
    <recommendedName>
        <fullName evidence="3">DUF4124 domain-containing protein</fullName>
    </recommendedName>
</protein>
<name>A0A078LRK7_9PSED</name>
<dbReference type="Proteomes" id="UP000053902">
    <property type="component" value="Unassembled WGS sequence"/>
</dbReference>
<accession>A0A078LRK7</accession>
<feature type="domain" description="DUF4124" evidence="3">
    <location>
        <begin position="9"/>
        <end position="59"/>
    </location>
</feature>
<evidence type="ECO:0000313" key="4">
    <source>
        <dbReference type="EMBL" id="CDZ95128.1"/>
    </source>
</evidence>
<proteinExistence type="predicted"/>
<keyword evidence="5" id="KW-1185">Reference proteome</keyword>
<feature type="region of interest" description="Disordered" evidence="1">
    <location>
        <begin position="39"/>
        <end position="68"/>
    </location>
</feature>
<organism evidence="4 5">
    <name type="scientific">Pseudomonas saudiphocaensis</name>
    <dbReference type="NCBI Taxonomy" id="1499686"/>
    <lineage>
        <taxon>Bacteria</taxon>
        <taxon>Pseudomonadati</taxon>
        <taxon>Pseudomonadota</taxon>
        <taxon>Gammaproteobacteria</taxon>
        <taxon>Pseudomonadales</taxon>
        <taxon>Pseudomonadaceae</taxon>
        <taxon>Pseudomonas</taxon>
    </lineage>
</organism>
<dbReference type="Pfam" id="PF13511">
    <property type="entry name" value="DUF4124"/>
    <property type="match status" value="1"/>
</dbReference>
<dbReference type="InterPro" id="IPR025392">
    <property type="entry name" value="DUF4124"/>
</dbReference>
<sequence>MTRTALLGLLLMLALPAAGQIYSYIDDQGNRVFTDRPAGRAAEQVQSKPINSMPAMPVATPTPSRRQADTEPAAYYRQLNILQPEADATIRDNAGSLVVILSSEPALQPGHQYRLLLDGNPIATSDAATLALEYVDRGTHQLTVEIIDNQGKTLLHSAPQTFHMMRTSLAQRRMVRPCQKADYGVRPECPLKDKPVEKKNIPFAPFL</sequence>
<dbReference type="HOGENOM" id="CLU_110739_0_0_6"/>
<evidence type="ECO:0000256" key="1">
    <source>
        <dbReference type="SAM" id="MobiDB-lite"/>
    </source>
</evidence>
<feature type="signal peptide" evidence="2">
    <location>
        <begin position="1"/>
        <end position="19"/>
    </location>
</feature>
<feature type="chain" id="PRO_5001741249" description="DUF4124 domain-containing protein" evidence="2">
    <location>
        <begin position="20"/>
        <end position="207"/>
    </location>
</feature>
<evidence type="ECO:0000259" key="3">
    <source>
        <dbReference type="Pfam" id="PF13511"/>
    </source>
</evidence>
<evidence type="ECO:0000313" key="5">
    <source>
        <dbReference type="Proteomes" id="UP000053902"/>
    </source>
</evidence>
<keyword evidence="2" id="KW-0732">Signal</keyword>
<dbReference type="RefSeq" id="WP_037024654.1">
    <property type="nucleotide sequence ID" value="NZ_CCSF01000001.1"/>
</dbReference>
<dbReference type="EMBL" id="CCSF01000001">
    <property type="protein sequence ID" value="CDZ95128.1"/>
    <property type="molecule type" value="Genomic_DNA"/>
</dbReference>
<dbReference type="STRING" id="1499686.BN1079_02460"/>
<dbReference type="OrthoDB" id="6366673at2"/>
<reference evidence="4 5" key="1">
    <citation type="submission" date="2014-07" db="EMBL/GenBank/DDBJ databases">
        <authorList>
            <person name="Urmite Genomes Urmite Genomes"/>
        </authorList>
    </citation>
    <scope>NUCLEOTIDE SEQUENCE [LARGE SCALE GENOMIC DNA]</scope>
    <source>
        <strain evidence="4 5">20_BN</strain>
    </source>
</reference>
<dbReference type="eggNOG" id="ENOG5032YZ5">
    <property type="taxonomic scope" value="Bacteria"/>
</dbReference>
<dbReference type="AlphaFoldDB" id="A0A078LRK7"/>
<evidence type="ECO:0000256" key="2">
    <source>
        <dbReference type="SAM" id="SignalP"/>
    </source>
</evidence>